<reference evidence="2 4" key="1">
    <citation type="submission" date="2024-01" db="EMBL/GenBank/DDBJ databases">
        <title>A draft genome for the cacao thread blight pathogen Marasmiellus scandens.</title>
        <authorList>
            <person name="Baruah I.K."/>
            <person name="Leung J."/>
            <person name="Bukari Y."/>
            <person name="Amoako-Attah I."/>
            <person name="Meinhardt L.W."/>
            <person name="Bailey B.A."/>
            <person name="Cohen S.P."/>
        </authorList>
    </citation>
    <scope>NUCLEOTIDE SEQUENCE [LARGE SCALE GENOMIC DNA]</scope>
    <source>
        <strain evidence="2 4">GH-19</strain>
    </source>
</reference>
<proteinExistence type="predicted"/>
<evidence type="ECO:0000256" key="1">
    <source>
        <dbReference type="SAM" id="MobiDB-lite"/>
    </source>
</evidence>
<gene>
    <name evidence="3" type="ORF">VKT23_005798</name>
    <name evidence="2" type="ORF">VKT23_007199</name>
</gene>
<dbReference type="EMBL" id="JBANRG010000009">
    <property type="protein sequence ID" value="KAK7463863.1"/>
    <property type="molecule type" value="Genomic_DNA"/>
</dbReference>
<feature type="compositionally biased region" description="Acidic residues" evidence="1">
    <location>
        <begin position="105"/>
        <end position="119"/>
    </location>
</feature>
<accession>A0ABR1JM37</accession>
<keyword evidence="4" id="KW-1185">Reference proteome</keyword>
<protein>
    <submittedName>
        <fullName evidence="2">Uncharacterized protein</fullName>
    </submittedName>
</protein>
<evidence type="ECO:0000313" key="3">
    <source>
        <dbReference type="EMBL" id="KAK7465827.1"/>
    </source>
</evidence>
<evidence type="ECO:0000313" key="4">
    <source>
        <dbReference type="Proteomes" id="UP001498398"/>
    </source>
</evidence>
<dbReference type="Proteomes" id="UP001498398">
    <property type="component" value="Unassembled WGS sequence"/>
</dbReference>
<comment type="caution">
    <text evidence="2">The sequence shown here is derived from an EMBL/GenBank/DDBJ whole genome shotgun (WGS) entry which is preliminary data.</text>
</comment>
<dbReference type="EMBL" id="JBANRG010000006">
    <property type="protein sequence ID" value="KAK7465827.1"/>
    <property type="molecule type" value="Genomic_DNA"/>
</dbReference>
<sequence length="245" mass="26333">MYLCNPNLISNTTMSKPTSNLNLFLYIERVSKMSTRRRIGVSAATTEAARRALMQPVTSWEKVWVTPESVPGSKLKIYRWVKTDKVQQFSEEEGNVDEPLAPLPDEPEVVDGDDDDQEEPQTVPASARATEPPEAQGVQSRGPESEEASKPPSPKGAQLTLQANPTIDESGFGTDANGLSVMADEGKMDIGVSESGGMQLDMSGLGPDGLELEGAHDMSQLDGDDALMGGPMMDNTMDPFGGETQ</sequence>
<feature type="region of interest" description="Disordered" evidence="1">
    <location>
        <begin position="89"/>
        <end position="245"/>
    </location>
</feature>
<organism evidence="2 4">
    <name type="scientific">Marasmiellus scandens</name>
    <dbReference type="NCBI Taxonomy" id="2682957"/>
    <lineage>
        <taxon>Eukaryota</taxon>
        <taxon>Fungi</taxon>
        <taxon>Dikarya</taxon>
        <taxon>Basidiomycota</taxon>
        <taxon>Agaricomycotina</taxon>
        <taxon>Agaricomycetes</taxon>
        <taxon>Agaricomycetidae</taxon>
        <taxon>Agaricales</taxon>
        <taxon>Marasmiineae</taxon>
        <taxon>Omphalotaceae</taxon>
        <taxon>Marasmiellus</taxon>
    </lineage>
</organism>
<name>A0ABR1JM37_9AGAR</name>
<evidence type="ECO:0000313" key="2">
    <source>
        <dbReference type="EMBL" id="KAK7463863.1"/>
    </source>
</evidence>